<organism evidence="2 3">
    <name type="scientific">Oceanobacillus jeddahense</name>
    <dbReference type="NCBI Taxonomy" id="1462527"/>
    <lineage>
        <taxon>Bacteria</taxon>
        <taxon>Bacillati</taxon>
        <taxon>Bacillota</taxon>
        <taxon>Bacilli</taxon>
        <taxon>Bacillales</taxon>
        <taxon>Bacillaceae</taxon>
        <taxon>Oceanobacillus</taxon>
    </lineage>
</organism>
<keyword evidence="1" id="KW-0812">Transmembrane</keyword>
<feature type="transmembrane region" description="Helical" evidence="1">
    <location>
        <begin position="51"/>
        <end position="68"/>
    </location>
</feature>
<accession>A0ABY5K0W5</accession>
<protein>
    <recommendedName>
        <fullName evidence="4">DUF3953 domain-containing protein</fullName>
    </recommendedName>
</protein>
<dbReference type="RefSeq" id="WP_256709327.1">
    <property type="nucleotide sequence ID" value="NZ_CP101914.1"/>
</dbReference>
<gene>
    <name evidence="2" type="ORF">NP439_07125</name>
</gene>
<dbReference type="Proteomes" id="UP001059773">
    <property type="component" value="Chromosome"/>
</dbReference>
<sequence length="70" mass="7500">MEQKMESSIDNALDAIAPQLFLFSIIIGTILILIGIVFMVKKSSTRKLHTAGIICVGIGMIAIVSGLIQI</sequence>
<feature type="transmembrane region" description="Helical" evidence="1">
    <location>
        <begin position="20"/>
        <end position="39"/>
    </location>
</feature>
<evidence type="ECO:0000313" key="3">
    <source>
        <dbReference type="Proteomes" id="UP001059773"/>
    </source>
</evidence>
<evidence type="ECO:0000256" key="1">
    <source>
        <dbReference type="SAM" id="Phobius"/>
    </source>
</evidence>
<name>A0ABY5K0W5_9BACI</name>
<reference evidence="2" key="1">
    <citation type="submission" date="2022-07" db="EMBL/GenBank/DDBJ databases">
        <title>FELIX.</title>
        <authorList>
            <person name="Wan K.H."/>
            <person name="Park S."/>
            <person name="Lawrence Q."/>
            <person name="Eichenberger J.P."/>
            <person name="Booth B.W."/>
            <person name="Piaggio A.J."/>
            <person name="Chandler J.C."/>
            <person name="Franklin A.B."/>
            <person name="Celniker S.E."/>
        </authorList>
    </citation>
    <scope>NUCLEOTIDE SEQUENCE</scope>
    <source>
        <strain evidence="2">QA-1986 374</strain>
    </source>
</reference>
<keyword evidence="1" id="KW-0472">Membrane</keyword>
<proteinExistence type="predicted"/>
<keyword evidence="3" id="KW-1185">Reference proteome</keyword>
<evidence type="ECO:0000313" key="2">
    <source>
        <dbReference type="EMBL" id="UUI04419.1"/>
    </source>
</evidence>
<evidence type="ECO:0008006" key="4">
    <source>
        <dbReference type="Google" id="ProtNLM"/>
    </source>
</evidence>
<dbReference type="EMBL" id="CP101914">
    <property type="protein sequence ID" value="UUI04419.1"/>
    <property type="molecule type" value="Genomic_DNA"/>
</dbReference>
<keyword evidence="1" id="KW-1133">Transmembrane helix</keyword>